<feature type="region of interest" description="Disordered" evidence="1">
    <location>
        <begin position="42"/>
        <end position="62"/>
    </location>
</feature>
<gene>
    <name evidence="2" type="ORF">HanXRQr2_Chr14g0627411</name>
</gene>
<accession>A0A9K3H571</accession>
<organism evidence="2 3">
    <name type="scientific">Helianthus annuus</name>
    <name type="common">Common sunflower</name>
    <dbReference type="NCBI Taxonomy" id="4232"/>
    <lineage>
        <taxon>Eukaryota</taxon>
        <taxon>Viridiplantae</taxon>
        <taxon>Streptophyta</taxon>
        <taxon>Embryophyta</taxon>
        <taxon>Tracheophyta</taxon>
        <taxon>Spermatophyta</taxon>
        <taxon>Magnoliopsida</taxon>
        <taxon>eudicotyledons</taxon>
        <taxon>Gunneridae</taxon>
        <taxon>Pentapetalae</taxon>
        <taxon>asterids</taxon>
        <taxon>campanulids</taxon>
        <taxon>Asterales</taxon>
        <taxon>Asteraceae</taxon>
        <taxon>Asteroideae</taxon>
        <taxon>Heliantheae alliance</taxon>
        <taxon>Heliantheae</taxon>
        <taxon>Helianthus</taxon>
    </lineage>
</organism>
<evidence type="ECO:0000313" key="3">
    <source>
        <dbReference type="Proteomes" id="UP000215914"/>
    </source>
</evidence>
<name>A0A9K3H571_HELAN</name>
<proteinExistence type="predicted"/>
<evidence type="ECO:0000313" key="2">
    <source>
        <dbReference type="EMBL" id="KAF5767695.1"/>
    </source>
</evidence>
<keyword evidence="3" id="KW-1185">Reference proteome</keyword>
<protein>
    <submittedName>
        <fullName evidence="2">Uncharacterized protein</fullName>
    </submittedName>
</protein>
<reference evidence="2" key="2">
    <citation type="submission" date="2020-06" db="EMBL/GenBank/DDBJ databases">
        <title>Helianthus annuus Genome sequencing and assembly Release 2.</title>
        <authorList>
            <person name="Gouzy J."/>
            <person name="Langlade N."/>
            <person name="Munos S."/>
        </authorList>
    </citation>
    <scope>NUCLEOTIDE SEQUENCE</scope>
    <source>
        <tissue evidence="2">Leaves</tissue>
    </source>
</reference>
<dbReference type="Proteomes" id="UP000215914">
    <property type="component" value="Unassembled WGS sequence"/>
</dbReference>
<dbReference type="AlphaFoldDB" id="A0A9K3H571"/>
<dbReference type="Gramene" id="mRNA:HanXRQr2_Chr14g0627411">
    <property type="protein sequence ID" value="mRNA:HanXRQr2_Chr14g0627411"/>
    <property type="gene ID" value="HanXRQr2_Chr14g0627411"/>
</dbReference>
<reference evidence="2" key="1">
    <citation type="journal article" date="2017" name="Nature">
        <title>The sunflower genome provides insights into oil metabolism, flowering and Asterid evolution.</title>
        <authorList>
            <person name="Badouin H."/>
            <person name="Gouzy J."/>
            <person name="Grassa C.J."/>
            <person name="Murat F."/>
            <person name="Staton S.E."/>
            <person name="Cottret L."/>
            <person name="Lelandais-Briere C."/>
            <person name="Owens G.L."/>
            <person name="Carrere S."/>
            <person name="Mayjonade B."/>
            <person name="Legrand L."/>
            <person name="Gill N."/>
            <person name="Kane N.C."/>
            <person name="Bowers J.E."/>
            <person name="Hubner S."/>
            <person name="Bellec A."/>
            <person name="Berard A."/>
            <person name="Berges H."/>
            <person name="Blanchet N."/>
            <person name="Boniface M.C."/>
            <person name="Brunel D."/>
            <person name="Catrice O."/>
            <person name="Chaidir N."/>
            <person name="Claudel C."/>
            <person name="Donnadieu C."/>
            <person name="Faraut T."/>
            <person name="Fievet G."/>
            <person name="Helmstetter N."/>
            <person name="King M."/>
            <person name="Knapp S.J."/>
            <person name="Lai Z."/>
            <person name="Le Paslier M.C."/>
            <person name="Lippi Y."/>
            <person name="Lorenzon L."/>
            <person name="Mandel J.R."/>
            <person name="Marage G."/>
            <person name="Marchand G."/>
            <person name="Marquand E."/>
            <person name="Bret-Mestries E."/>
            <person name="Morien E."/>
            <person name="Nambeesan S."/>
            <person name="Nguyen T."/>
            <person name="Pegot-Espagnet P."/>
            <person name="Pouilly N."/>
            <person name="Raftis F."/>
            <person name="Sallet E."/>
            <person name="Schiex T."/>
            <person name="Thomas J."/>
            <person name="Vandecasteele C."/>
            <person name="Vares D."/>
            <person name="Vear F."/>
            <person name="Vautrin S."/>
            <person name="Crespi M."/>
            <person name="Mangin B."/>
            <person name="Burke J.M."/>
            <person name="Salse J."/>
            <person name="Munos S."/>
            <person name="Vincourt P."/>
            <person name="Rieseberg L.H."/>
            <person name="Langlade N.B."/>
        </authorList>
    </citation>
    <scope>NUCLEOTIDE SEQUENCE</scope>
    <source>
        <tissue evidence="2">Leaves</tissue>
    </source>
</reference>
<comment type="caution">
    <text evidence="2">The sequence shown here is derived from an EMBL/GenBank/DDBJ whole genome shotgun (WGS) entry which is preliminary data.</text>
</comment>
<sequence length="62" mass="6534">MEGTKQKVVLSILVAKSRGIWGKSGKIRKGQMAKPRVLAITGNASEASGRQAGADTHMKGKL</sequence>
<evidence type="ECO:0000256" key="1">
    <source>
        <dbReference type="SAM" id="MobiDB-lite"/>
    </source>
</evidence>
<dbReference type="EMBL" id="MNCJ02000329">
    <property type="protein sequence ID" value="KAF5767695.1"/>
    <property type="molecule type" value="Genomic_DNA"/>
</dbReference>